<accession>A0ABP3XFJ0</accession>
<protein>
    <recommendedName>
        <fullName evidence="3">Peptidase</fullName>
    </recommendedName>
</protein>
<dbReference type="EMBL" id="BAAAFE010000007">
    <property type="protein sequence ID" value="GAA0863885.1"/>
    <property type="molecule type" value="Genomic_DNA"/>
</dbReference>
<gene>
    <name evidence="1" type="ORF">GCM10009115_16170</name>
</gene>
<name>A0ABP3XFJ0_9SPHN</name>
<keyword evidence="2" id="KW-1185">Reference proteome</keyword>
<comment type="caution">
    <text evidence="1">The sequence shown here is derived from an EMBL/GenBank/DDBJ whole genome shotgun (WGS) entry which is preliminary data.</text>
</comment>
<dbReference type="Proteomes" id="UP001500738">
    <property type="component" value="Unassembled WGS sequence"/>
</dbReference>
<dbReference type="SUPFAM" id="SSF51306">
    <property type="entry name" value="LexA/Signal peptidase"/>
    <property type="match status" value="1"/>
</dbReference>
<evidence type="ECO:0000313" key="1">
    <source>
        <dbReference type="EMBL" id="GAA0863885.1"/>
    </source>
</evidence>
<proteinExistence type="predicted"/>
<sequence length="199" mass="21736">MLSHAWKLGKRLAIALKGLPRRAAVALGSEGLGQPARPNRLWKACAIVIPSGLFACWAMAQVTWVMSPSIDAWAVRAAPGPIAKGDLVMFTLSHPLAGPKPVNVTKFALCFPGERISLIEKPSTFEPNALDGWYFCEGKLLGISKPFGRNGQRLEHWRPDNGLILPGTIYVGSHHPSGFDSRYYGPVPIGELKRMEKLL</sequence>
<dbReference type="InterPro" id="IPR036286">
    <property type="entry name" value="LexA/Signal_pep-like_sf"/>
</dbReference>
<organism evidence="1 2">
    <name type="scientific">Sphingopyxis soli</name>
    <dbReference type="NCBI Taxonomy" id="592051"/>
    <lineage>
        <taxon>Bacteria</taxon>
        <taxon>Pseudomonadati</taxon>
        <taxon>Pseudomonadota</taxon>
        <taxon>Alphaproteobacteria</taxon>
        <taxon>Sphingomonadales</taxon>
        <taxon>Sphingomonadaceae</taxon>
        <taxon>Sphingopyxis</taxon>
    </lineage>
</organism>
<evidence type="ECO:0000313" key="2">
    <source>
        <dbReference type="Proteomes" id="UP001500738"/>
    </source>
</evidence>
<evidence type="ECO:0008006" key="3">
    <source>
        <dbReference type="Google" id="ProtNLM"/>
    </source>
</evidence>
<dbReference type="RefSeq" id="WP_062770252.1">
    <property type="nucleotide sequence ID" value="NZ_BAAAFE010000007.1"/>
</dbReference>
<reference evidence="2" key="1">
    <citation type="journal article" date="2019" name="Int. J. Syst. Evol. Microbiol.">
        <title>The Global Catalogue of Microorganisms (GCM) 10K type strain sequencing project: providing services to taxonomists for standard genome sequencing and annotation.</title>
        <authorList>
            <consortium name="The Broad Institute Genomics Platform"/>
            <consortium name="The Broad Institute Genome Sequencing Center for Infectious Disease"/>
            <person name="Wu L."/>
            <person name="Ma J."/>
        </authorList>
    </citation>
    <scope>NUCLEOTIDE SEQUENCE [LARGE SCALE GENOMIC DNA]</scope>
    <source>
        <strain evidence="2">JCM 15910</strain>
    </source>
</reference>